<comment type="subcellular location">
    <subcellularLocation>
        <location evidence="1">Cytoplasm</location>
    </subcellularLocation>
</comment>
<keyword evidence="10" id="KW-0175">Coiled coil</keyword>
<evidence type="ECO:0000256" key="8">
    <source>
        <dbReference type="ARBA" id="ARBA00026068"/>
    </source>
</evidence>
<evidence type="ECO:0000256" key="10">
    <source>
        <dbReference type="SAM" id="Coils"/>
    </source>
</evidence>
<comment type="function">
    <text evidence="7">Activator of cell division through the inhibition of FtsZ GTPase activity, therefore promoting FtsZ assembly into bundles of protofilaments necessary for the formation of the division Z ring. It is recruited early at mid-cell but it is not essential for cell division.</text>
</comment>
<evidence type="ECO:0000256" key="4">
    <source>
        <dbReference type="ARBA" id="ARBA00022618"/>
    </source>
</evidence>
<dbReference type="PANTHER" id="PTHR34981">
    <property type="entry name" value="CELL DIVISION PROTEIN ZAPA"/>
    <property type="match status" value="1"/>
</dbReference>
<dbReference type="STRING" id="144026.SAMN04488568_105131"/>
<gene>
    <name evidence="12" type="ORF">SAMN04488568_105131</name>
</gene>
<dbReference type="GO" id="GO:0032153">
    <property type="term" value="C:cell division site"/>
    <property type="evidence" value="ECO:0007669"/>
    <property type="project" value="TreeGrafter"/>
</dbReference>
<dbReference type="GO" id="GO:0005829">
    <property type="term" value="C:cytosol"/>
    <property type="evidence" value="ECO:0007669"/>
    <property type="project" value="TreeGrafter"/>
</dbReference>
<dbReference type="RefSeq" id="WP_091768571.1">
    <property type="nucleotide sequence ID" value="NZ_FNHG01000005.1"/>
</dbReference>
<sequence length="142" mass="15691">MSKVAVTLNGRVYTIGCEEGQEAYLRELGGYLDSKVTVMAEQVGQIGDLRLAVMASLIVVDELKDAERRIETLEAQLKQLQSETQGSDSEYGEERQHLADHLLKAAQRLEALAASLDFPERDLDAGETPAPEQKIRFADART</sequence>
<dbReference type="PANTHER" id="PTHR34981:SF1">
    <property type="entry name" value="CELL DIVISION PROTEIN ZAPA"/>
    <property type="match status" value="1"/>
</dbReference>
<evidence type="ECO:0000256" key="7">
    <source>
        <dbReference type="ARBA" id="ARBA00024910"/>
    </source>
</evidence>
<comment type="subunit">
    <text evidence="8">Homodimer. Interacts with FtsZ.</text>
</comment>
<organism evidence="12 13">
    <name type="scientific">Maricaulis salignorans</name>
    <dbReference type="NCBI Taxonomy" id="144026"/>
    <lineage>
        <taxon>Bacteria</taxon>
        <taxon>Pseudomonadati</taxon>
        <taxon>Pseudomonadota</taxon>
        <taxon>Alphaproteobacteria</taxon>
        <taxon>Maricaulales</taxon>
        <taxon>Maricaulaceae</taxon>
        <taxon>Maricaulis</taxon>
    </lineage>
</organism>
<keyword evidence="13" id="KW-1185">Reference proteome</keyword>
<dbReference type="InterPro" id="IPR036192">
    <property type="entry name" value="Cell_div_ZapA-like_sf"/>
</dbReference>
<keyword evidence="5" id="KW-0717">Septation</keyword>
<dbReference type="GO" id="GO:0043093">
    <property type="term" value="P:FtsZ-dependent cytokinesis"/>
    <property type="evidence" value="ECO:0007669"/>
    <property type="project" value="TreeGrafter"/>
</dbReference>
<evidence type="ECO:0000256" key="5">
    <source>
        <dbReference type="ARBA" id="ARBA00023210"/>
    </source>
</evidence>
<keyword evidence="3" id="KW-0963">Cytoplasm</keyword>
<feature type="region of interest" description="Disordered" evidence="11">
    <location>
        <begin position="120"/>
        <end position="142"/>
    </location>
</feature>
<dbReference type="InterPro" id="IPR007838">
    <property type="entry name" value="Cell_div_ZapA-like"/>
</dbReference>
<dbReference type="SUPFAM" id="SSF102829">
    <property type="entry name" value="Cell division protein ZapA-like"/>
    <property type="match status" value="1"/>
</dbReference>
<evidence type="ECO:0000256" key="9">
    <source>
        <dbReference type="ARBA" id="ARBA00033158"/>
    </source>
</evidence>
<dbReference type="OrthoDB" id="9797575at2"/>
<feature type="compositionally biased region" description="Basic and acidic residues" evidence="11">
    <location>
        <begin position="133"/>
        <end position="142"/>
    </location>
</feature>
<name>A0A1G9QRA8_9PROT</name>
<feature type="coiled-coil region" evidence="10">
    <location>
        <begin position="56"/>
        <end position="90"/>
    </location>
</feature>
<dbReference type="AlphaFoldDB" id="A0A1G9QRA8"/>
<accession>A0A1G9QRA8</accession>
<dbReference type="Proteomes" id="UP000199759">
    <property type="component" value="Unassembled WGS sequence"/>
</dbReference>
<keyword evidence="4 12" id="KW-0132">Cell division</keyword>
<reference evidence="12 13" key="1">
    <citation type="submission" date="2016-10" db="EMBL/GenBank/DDBJ databases">
        <authorList>
            <person name="de Groot N.N."/>
        </authorList>
    </citation>
    <scope>NUCLEOTIDE SEQUENCE [LARGE SCALE GENOMIC DNA]</scope>
    <source>
        <strain evidence="12 13">DSM 16077</strain>
    </source>
</reference>
<protein>
    <recommendedName>
        <fullName evidence="2">Cell division protein ZapA</fullName>
    </recommendedName>
    <alternativeName>
        <fullName evidence="9">Z ring-associated protein ZapA</fullName>
    </alternativeName>
</protein>
<dbReference type="EMBL" id="FNHG01000005">
    <property type="protein sequence ID" value="SDM13568.1"/>
    <property type="molecule type" value="Genomic_DNA"/>
</dbReference>
<evidence type="ECO:0000313" key="13">
    <source>
        <dbReference type="Proteomes" id="UP000199759"/>
    </source>
</evidence>
<evidence type="ECO:0000256" key="3">
    <source>
        <dbReference type="ARBA" id="ARBA00022490"/>
    </source>
</evidence>
<evidence type="ECO:0000256" key="6">
    <source>
        <dbReference type="ARBA" id="ARBA00023306"/>
    </source>
</evidence>
<evidence type="ECO:0000256" key="2">
    <source>
        <dbReference type="ARBA" id="ARBA00015195"/>
    </source>
</evidence>
<dbReference type="GO" id="GO:0000921">
    <property type="term" value="P:septin ring assembly"/>
    <property type="evidence" value="ECO:0007669"/>
    <property type="project" value="TreeGrafter"/>
</dbReference>
<dbReference type="GO" id="GO:0000917">
    <property type="term" value="P:division septum assembly"/>
    <property type="evidence" value="ECO:0007669"/>
    <property type="project" value="UniProtKB-KW"/>
</dbReference>
<evidence type="ECO:0000256" key="11">
    <source>
        <dbReference type="SAM" id="MobiDB-lite"/>
    </source>
</evidence>
<proteinExistence type="predicted"/>
<dbReference type="Gene3D" id="6.10.250.790">
    <property type="match status" value="1"/>
</dbReference>
<keyword evidence="6" id="KW-0131">Cell cycle</keyword>
<dbReference type="InterPro" id="IPR053712">
    <property type="entry name" value="Bac_CellDiv_Activator"/>
</dbReference>
<evidence type="ECO:0000313" key="12">
    <source>
        <dbReference type="EMBL" id="SDM13568.1"/>
    </source>
</evidence>
<dbReference type="Pfam" id="PF05164">
    <property type="entry name" value="ZapA"/>
    <property type="match status" value="1"/>
</dbReference>
<evidence type="ECO:0000256" key="1">
    <source>
        <dbReference type="ARBA" id="ARBA00004496"/>
    </source>
</evidence>
<dbReference type="GO" id="GO:0030428">
    <property type="term" value="C:cell septum"/>
    <property type="evidence" value="ECO:0007669"/>
    <property type="project" value="TreeGrafter"/>
</dbReference>